<evidence type="ECO:0000313" key="6">
    <source>
        <dbReference type="Proteomes" id="UP000432089"/>
    </source>
</evidence>
<sequence>MADLPIWLARAVESELEGRARRDLAERSARITSTYRAGRGSREAVAGEADALAYAVARMPATFASASRVLAEIRDLLPEFAPRSVLDAGCGPGTAGFAALDAWGDELAVLAQEDRNAAFLAQAGRFAAAAGGAFRLRQASVELGRSAAPADTAERFDLVLLGYVLAEFDLDAAATLAERMWGRTAEALAIVEPGTPDGYRRILAARRRLLAAGAHILAPCPHAKPCPLVPPDWCHFSERLPRRRAHIAAKGATLPFEDERFAYLVALRGAPPEESRAARIVAPPAISKPAIALKLCRPDGTASVETVAKRDKTRFAVARRLDWGDRFEA</sequence>
<reference evidence="5 6" key="1">
    <citation type="submission" date="2019-09" db="EMBL/GenBank/DDBJ databases">
        <title>YIM 132180 draft genome.</title>
        <authorList>
            <person name="Zhang K."/>
        </authorList>
    </citation>
    <scope>NUCLEOTIDE SEQUENCE [LARGE SCALE GENOMIC DNA]</scope>
    <source>
        <strain evidence="5 6">YIM 132180</strain>
    </source>
</reference>
<dbReference type="GO" id="GO:0008168">
    <property type="term" value="F:methyltransferase activity"/>
    <property type="evidence" value="ECO:0007669"/>
    <property type="project" value="UniProtKB-KW"/>
</dbReference>
<keyword evidence="5" id="KW-0489">Methyltransferase</keyword>
<organism evidence="5 6">
    <name type="scientific">Plantimonas leprariae</name>
    <dbReference type="NCBI Taxonomy" id="2615207"/>
    <lineage>
        <taxon>Bacteria</taxon>
        <taxon>Pseudomonadati</taxon>
        <taxon>Pseudomonadota</taxon>
        <taxon>Alphaproteobacteria</taxon>
        <taxon>Hyphomicrobiales</taxon>
        <taxon>Aurantimonadaceae</taxon>
        <taxon>Plantimonas</taxon>
    </lineage>
</organism>
<dbReference type="SUPFAM" id="SSF53335">
    <property type="entry name" value="S-adenosyl-L-methionine-dependent methyltransferases"/>
    <property type="match status" value="1"/>
</dbReference>
<dbReference type="GO" id="GO:0046872">
    <property type="term" value="F:metal ion binding"/>
    <property type="evidence" value="ECO:0007669"/>
    <property type="project" value="UniProtKB-KW"/>
</dbReference>
<evidence type="ECO:0000256" key="1">
    <source>
        <dbReference type="ARBA" id="ARBA00022723"/>
    </source>
</evidence>
<dbReference type="PANTHER" id="PTHR13184:SF5">
    <property type="entry name" value="METHYLTRANSFERASE-LIKE PROTEIN 17, MITOCHONDRIAL"/>
    <property type="match status" value="1"/>
</dbReference>
<keyword evidence="5" id="KW-0808">Transferase</keyword>
<evidence type="ECO:0000256" key="3">
    <source>
        <dbReference type="ARBA" id="ARBA00023004"/>
    </source>
</evidence>
<dbReference type="GO" id="GO:0032259">
    <property type="term" value="P:methylation"/>
    <property type="evidence" value="ECO:0007669"/>
    <property type="project" value="UniProtKB-KW"/>
</dbReference>
<dbReference type="GO" id="GO:0051536">
    <property type="term" value="F:iron-sulfur cluster binding"/>
    <property type="evidence" value="ECO:0007669"/>
    <property type="project" value="UniProtKB-KW"/>
</dbReference>
<comment type="caution">
    <text evidence="5">The sequence shown here is derived from an EMBL/GenBank/DDBJ whole genome shotgun (WGS) entry which is preliminary data.</text>
</comment>
<dbReference type="RefSeq" id="WP_150970299.1">
    <property type="nucleotide sequence ID" value="NZ_VZDO01000010.1"/>
</dbReference>
<evidence type="ECO:0000256" key="2">
    <source>
        <dbReference type="ARBA" id="ARBA00022946"/>
    </source>
</evidence>
<dbReference type="Proteomes" id="UP000432089">
    <property type="component" value="Unassembled WGS sequence"/>
</dbReference>
<dbReference type="GO" id="GO:0003735">
    <property type="term" value="F:structural constituent of ribosome"/>
    <property type="evidence" value="ECO:0007669"/>
    <property type="project" value="TreeGrafter"/>
</dbReference>
<evidence type="ECO:0000256" key="4">
    <source>
        <dbReference type="ARBA" id="ARBA00023014"/>
    </source>
</evidence>
<keyword evidence="3" id="KW-0408">Iron</keyword>
<proteinExistence type="predicted"/>
<keyword evidence="4" id="KW-0411">Iron-sulfur</keyword>
<keyword evidence="2" id="KW-0809">Transit peptide</keyword>
<dbReference type="GO" id="GO:0006412">
    <property type="term" value="P:translation"/>
    <property type="evidence" value="ECO:0007669"/>
    <property type="project" value="InterPro"/>
</dbReference>
<dbReference type="InterPro" id="IPR052571">
    <property type="entry name" value="Mt_RNA_Methyltransferase"/>
</dbReference>
<dbReference type="PANTHER" id="PTHR13184">
    <property type="entry name" value="37S RIBOSOMAL PROTEIN S22"/>
    <property type="match status" value="1"/>
</dbReference>
<dbReference type="Gene3D" id="3.40.50.150">
    <property type="entry name" value="Vaccinia Virus protein VP39"/>
    <property type="match status" value="1"/>
</dbReference>
<dbReference type="Pfam" id="PF09243">
    <property type="entry name" value="Rsm22"/>
    <property type="match status" value="1"/>
</dbReference>
<dbReference type="InterPro" id="IPR029063">
    <property type="entry name" value="SAM-dependent_MTases_sf"/>
</dbReference>
<name>A0A7V7TVX9_9HYPH</name>
<dbReference type="EMBL" id="VZDO01000010">
    <property type="protein sequence ID" value="KAB0679294.1"/>
    <property type="molecule type" value="Genomic_DNA"/>
</dbReference>
<keyword evidence="6" id="KW-1185">Reference proteome</keyword>
<accession>A0A7V7TVX9</accession>
<protein>
    <submittedName>
        <fullName evidence="5">SAM-dependent methyltransferase</fullName>
    </submittedName>
</protein>
<dbReference type="InterPro" id="IPR015324">
    <property type="entry name" value="Ribosomal_Rsm22-like"/>
</dbReference>
<keyword evidence="1" id="KW-0479">Metal-binding</keyword>
<evidence type="ECO:0000313" key="5">
    <source>
        <dbReference type="EMBL" id="KAB0679294.1"/>
    </source>
</evidence>
<gene>
    <name evidence="5" type="ORF">F6X38_13215</name>
</gene>
<dbReference type="AlphaFoldDB" id="A0A7V7TVX9"/>
<dbReference type="GO" id="GO:0015935">
    <property type="term" value="C:small ribosomal subunit"/>
    <property type="evidence" value="ECO:0007669"/>
    <property type="project" value="TreeGrafter"/>
</dbReference>